<sequence length="110" mass="12319">MFGVAVGTRRGGRDRQGSVHDGTQGSLGETARGARGHFKTTGCVDSWKLQEDKSRWEEMEWGQASSEYLLTLTAVRARVGCEARNDGQTRALYIRIEINIDRKKSCFHQS</sequence>
<protein>
    <submittedName>
        <fullName evidence="2">Uncharacterized protein</fullName>
    </submittedName>
</protein>
<proteinExistence type="predicted"/>
<evidence type="ECO:0000313" key="3">
    <source>
        <dbReference type="Proteomes" id="UP001283361"/>
    </source>
</evidence>
<reference evidence="2" key="1">
    <citation type="journal article" date="2023" name="G3 (Bethesda)">
        <title>A reference genome for the long-term kleptoplast-retaining sea slug Elysia crispata morphotype clarki.</title>
        <authorList>
            <person name="Eastman K.E."/>
            <person name="Pendleton A.L."/>
            <person name="Shaikh M.A."/>
            <person name="Suttiyut T."/>
            <person name="Ogas R."/>
            <person name="Tomko P."/>
            <person name="Gavelis G."/>
            <person name="Widhalm J.R."/>
            <person name="Wisecaver J.H."/>
        </authorList>
    </citation>
    <scope>NUCLEOTIDE SEQUENCE</scope>
    <source>
        <strain evidence="2">ECLA1</strain>
    </source>
</reference>
<dbReference type="EMBL" id="JAWDGP010005591">
    <property type="protein sequence ID" value="KAK3755726.1"/>
    <property type="molecule type" value="Genomic_DNA"/>
</dbReference>
<comment type="caution">
    <text evidence="2">The sequence shown here is derived from an EMBL/GenBank/DDBJ whole genome shotgun (WGS) entry which is preliminary data.</text>
</comment>
<evidence type="ECO:0000256" key="1">
    <source>
        <dbReference type="SAM" id="MobiDB-lite"/>
    </source>
</evidence>
<organism evidence="2 3">
    <name type="scientific">Elysia crispata</name>
    <name type="common">lettuce slug</name>
    <dbReference type="NCBI Taxonomy" id="231223"/>
    <lineage>
        <taxon>Eukaryota</taxon>
        <taxon>Metazoa</taxon>
        <taxon>Spiralia</taxon>
        <taxon>Lophotrochozoa</taxon>
        <taxon>Mollusca</taxon>
        <taxon>Gastropoda</taxon>
        <taxon>Heterobranchia</taxon>
        <taxon>Euthyneura</taxon>
        <taxon>Panpulmonata</taxon>
        <taxon>Sacoglossa</taxon>
        <taxon>Placobranchoidea</taxon>
        <taxon>Plakobranchidae</taxon>
        <taxon>Elysia</taxon>
    </lineage>
</organism>
<name>A0AAE0YSW5_9GAST</name>
<dbReference type="AlphaFoldDB" id="A0AAE0YSW5"/>
<gene>
    <name evidence="2" type="ORF">RRG08_060701</name>
</gene>
<feature type="region of interest" description="Disordered" evidence="1">
    <location>
        <begin position="1"/>
        <end position="34"/>
    </location>
</feature>
<accession>A0AAE0YSW5</accession>
<keyword evidence="3" id="KW-1185">Reference proteome</keyword>
<dbReference type="Proteomes" id="UP001283361">
    <property type="component" value="Unassembled WGS sequence"/>
</dbReference>
<evidence type="ECO:0000313" key="2">
    <source>
        <dbReference type="EMBL" id="KAK3755726.1"/>
    </source>
</evidence>